<dbReference type="CDD" id="cd12148">
    <property type="entry name" value="fungal_TF_MHR"/>
    <property type="match status" value="1"/>
</dbReference>
<organism evidence="5 6">
    <name type="scientific">Bionectria ochroleuca</name>
    <name type="common">Gliocladium roseum</name>
    <dbReference type="NCBI Taxonomy" id="29856"/>
    <lineage>
        <taxon>Eukaryota</taxon>
        <taxon>Fungi</taxon>
        <taxon>Dikarya</taxon>
        <taxon>Ascomycota</taxon>
        <taxon>Pezizomycotina</taxon>
        <taxon>Sordariomycetes</taxon>
        <taxon>Hypocreomycetidae</taxon>
        <taxon>Hypocreales</taxon>
        <taxon>Bionectriaceae</taxon>
        <taxon>Clonostachys</taxon>
    </lineage>
</organism>
<dbReference type="InterPro" id="IPR001138">
    <property type="entry name" value="Zn2Cys6_DnaBD"/>
</dbReference>
<evidence type="ECO:0000313" key="5">
    <source>
        <dbReference type="EMBL" id="KAF9752912.1"/>
    </source>
</evidence>
<gene>
    <name evidence="5" type="ORF">IM811_011670</name>
</gene>
<dbReference type="PROSITE" id="PS00463">
    <property type="entry name" value="ZN2_CY6_FUNGAL_1"/>
    <property type="match status" value="1"/>
</dbReference>
<dbReference type="GO" id="GO:0000981">
    <property type="term" value="F:DNA-binding transcription factor activity, RNA polymerase II-specific"/>
    <property type="evidence" value="ECO:0007669"/>
    <property type="project" value="InterPro"/>
</dbReference>
<proteinExistence type="predicted"/>
<dbReference type="PANTHER" id="PTHR46910">
    <property type="entry name" value="TRANSCRIPTION FACTOR PDR1"/>
    <property type="match status" value="1"/>
</dbReference>
<dbReference type="SUPFAM" id="SSF57701">
    <property type="entry name" value="Zn2/Cys6 DNA-binding domain"/>
    <property type="match status" value="1"/>
</dbReference>
<keyword evidence="2" id="KW-0539">Nucleus</keyword>
<dbReference type="InterPro" id="IPR036864">
    <property type="entry name" value="Zn2-C6_fun-type_DNA-bd_sf"/>
</dbReference>
<dbReference type="PROSITE" id="PS50048">
    <property type="entry name" value="ZN2_CY6_FUNGAL_2"/>
    <property type="match status" value="1"/>
</dbReference>
<dbReference type="InterPro" id="IPR007219">
    <property type="entry name" value="XnlR_reg_dom"/>
</dbReference>
<evidence type="ECO:0000259" key="4">
    <source>
        <dbReference type="PROSITE" id="PS50048"/>
    </source>
</evidence>
<dbReference type="Proteomes" id="UP000616885">
    <property type="component" value="Unassembled WGS sequence"/>
</dbReference>
<dbReference type="SMART" id="SM00906">
    <property type="entry name" value="Fungal_trans"/>
    <property type="match status" value="1"/>
</dbReference>
<feature type="compositionally biased region" description="Polar residues" evidence="3">
    <location>
        <begin position="124"/>
        <end position="135"/>
    </location>
</feature>
<dbReference type="CDD" id="cd00067">
    <property type="entry name" value="GAL4"/>
    <property type="match status" value="1"/>
</dbReference>
<dbReference type="AlphaFoldDB" id="A0A8H7TN90"/>
<dbReference type="GO" id="GO:0003677">
    <property type="term" value="F:DNA binding"/>
    <property type="evidence" value="ECO:0007669"/>
    <property type="project" value="InterPro"/>
</dbReference>
<dbReference type="GO" id="GO:0008270">
    <property type="term" value="F:zinc ion binding"/>
    <property type="evidence" value="ECO:0007669"/>
    <property type="project" value="InterPro"/>
</dbReference>
<dbReference type="InterPro" id="IPR050987">
    <property type="entry name" value="AtrR-like"/>
</dbReference>
<evidence type="ECO:0000256" key="2">
    <source>
        <dbReference type="ARBA" id="ARBA00023242"/>
    </source>
</evidence>
<dbReference type="GO" id="GO:0006351">
    <property type="term" value="P:DNA-templated transcription"/>
    <property type="evidence" value="ECO:0007669"/>
    <property type="project" value="InterPro"/>
</dbReference>
<evidence type="ECO:0000256" key="1">
    <source>
        <dbReference type="ARBA" id="ARBA00022723"/>
    </source>
</evidence>
<dbReference type="SMART" id="SM00066">
    <property type="entry name" value="GAL4"/>
    <property type="match status" value="1"/>
</dbReference>
<dbReference type="Pfam" id="PF04082">
    <property type="entry name" value="Fungal_trans"/>
    <property type="match status" value="1"/>
</dbReference>
<evidence type="ECO:0000256" key="3">
    <source>
        <dbReference type="SAM" id="MobiDB-lite"/>
    </source>
</evidence>
<dbReference type="EMBL" id="JADCTT010000004">
    <property type="protein sequence ID" value="KAF9752912.1"/>
    <property type="molecule type" value="Genomic_DNA"/>
</dbReference>
<evidence type="ECO:0000313" key="6">
    <source>
        <dbReference type="Proteomes" id="UP000616885"/>
    </source>
</evidence>
<name>A0A8H7TN90_BIOOC</name>
<dbReference type="PANTHER" id="PTHR46910:SF32">
    <property type="entry name" value="TRANSCRIPTION FACTOR DOMAIN-CONTAINING PROTEIN-RELATED"/>
    <property type="match status" value="1"/>
</dbReference>
<sequence length="704" mass="79150">MLALAATMLPQQPKRSRVPRRAPRACQQCRSAKVRCSGSYPCTRCSRRRDNCIFPIDDPKVSVSERYLLQIEQQIAYAAKGTERPTSPLVQENTPAQLDQRAVMQDVDAASPSVAWTRQEASHQHSNSISQNTQPAADREEDVNKDHPDKIFSSNPLVKEVTYLRDPKGRYHFMGPTSTWSFFRRLVALIEQNVPQPIGSPSDPFNNDGTIFRLRWDAVPSDQHPRVDQLPPVDYSIFIFHTVKFRLGLYSHIIDEEGFLTTLGQFETNPREIAHHNRLWFAEYLLILAFGESYTTHTETTPTSTGAIYASRAMAVIPEIGQLHEEGLLAIEVLALAALYFHSVDMRVSAYQYIGQSLRLSYVEGIYRELPDAIFGSKYTLRCKRLWWGVYILDRQLSAQMGAPSNVKDDEITMSLPWHNDDSTMAISLTLSIKLSRLLATITSTVYAVNDQLGSSFVHNTKIAIKGLTEVAQESDQVMTSRNQNTAPSRVLSSISLMYHHCITQATKPLMMCLMKEFIGPSNFDLDRTMITQPVDSLIKTAMVSALTTLKILTSLQKQHLIDSFLPFELEYAFSSAVSLCIVQFVLPEYITETSWKIFVDGLLDYMIDHGSVIASTRKHELSYLTRLLHGMPCRDTGPISDSNISVSGSVPPIFSPTEISEPGSFINSEQHPATNWVQCLDLNTISLDPDPLFDLAMQFGIEP</sequence>
<dbReference type="Gene3D" id="4.10.240.10">
    <property type="entry name" value="Zn(2)-C6 fungal-type DNA-binding domain"/>
    <property type="match status" value="1"/>
</dbReference>
<feature type="region of interest" description="Disordered" evidence="3">
    <location>
        <begin position="114"/>
        <end position="151"/>
    </location>
</feature>
<protein>
    <recommendedName>
        <fullName evidence="4">Zn(2)-C6 fungal-type domain-containing protein</fullName>
    </recommendedName>
</protein>
<reference evidence="5" key="1">
    <citation type="submission" date="2020-10" db="EMBL/GenBank/DDBJ databases">
        <title>High-Quality Genome Resource of Clonostachys rosea strain S41 by Oxford Nanopore Long-Read Sequencing.</title>
        <authorList>
            <person name="Wang H."/>
        </authorList>
    </citation>
    <scope>NUCLEOTIDE SEQUENCE</scope>
    <source>
        <strain evidence="5">S41</strain>
    </source>
</reference>
<feature type="domain" description="Zn(2)-C6 fungal-type" evidence="4">
    <location>
        <begin position="25"/>
        <end position="54"/>
    </location>
</feature>
<keyword evidence="1" id="KW-0479">Metal-binding</keyword>
<comment type="caution">
    <text evidence="5">The sequence shown here is derived from an EMBL/GenBank/DDBJ whole genome shotgun (WGS) entry which is preliminary data.</text>
</comment>
<accession>A0A8H7TN90</accession>
<dbReference type="Pfam" id="PF00172">
    <property type="entry name" value="Zn_clus"/>
    <property type="match status" value="1"/>
</dbReference>